<evidence type="ECO:0000256" key="3">
    <source>
        <dbReference type="ARBA" id="ARBA00022801"/>
    </source>
</evidence>
<evidence type="ECO:0000256" key="4">
    <source>
        <dbReference type="ARBA" id="ARBA00023204"/>
    </source>
</evidence>
<protein>
    <recommendedName>
        <fullName evidence="5">Putative 3-methyladenine DNA glycosylase</fullName>
        <ecNumber evidence="5">3.2.2.-</ecNumber>
    </recommendedName>
</protein>
<evidence type="ECO:0000313" key="6">
    <source>
        <dbReference type="EMBL" id="GHC55309.1"/>
    </source>
</evidence>
<dbReference type="Gene3D" id="3.10.300.10">
    <property type="entry name" value="Methylpurine-DNA glycosylase (MPG)"/>
    <property type="match status" value="1"/>
</dbReference>
<dbReference type="Pfam" id="PF02245">
    <property type="entry name" value="Pur_DNA_glyco"/>
    <property type="match status" value="1"/>
</dbReference>
<gene>
    <name evidence="6" type="ORF">GCM10007315_17760</name>
</gene>
<dbReference type="GO" id="GO:0003677">
    <property type="term" value="F:DNA binding"/>
    <property type="evidence" value="ECO:0007669"/>
    <property type="project" value="InterPro"/>
</dbReference>
<dbReference type="NCBIfam" id="NF002003">
    <property type="entry name" value="PRK00802.1-3"/>
    <property type="match status" value="1"/>
</dbReference>
<keyword evidence="7" id="KW-1185">Reference proteome</keyword>
<evidence type="ECO:0000313" key="7">
    <source>
        <dbReference type="Proteomes" id="UP000638981"/>
    </source>
</evidence>
<organism evidence="6 7">
    <name type="scientific">Neogemmobacter tilapiae</name>
    <dbReference type="NCBI Taxonomy" id="875041"/>
    <lineage>
        <taxon>Bacteria</taxon>
        <taxon>Pseudomonadati</taxon>
        <taxon>Pseudomonadota</taxon>
        <taxon>Alphaproteobacteria</taxon>
        <taxon>Rhodobacterales</taxon>
        <taxon>Paracoccaceae</taxon>
        <taxon>Neogemmobacter</taxon>
    </lineage>
</organism>
<dbReference type="GO" id="GO:0003905">
    <property type="term" value="F:alkylbase DNA N-glycosylase activity"/>
    <property type="evidence" value="ECO:0007669"/>
    <property type="project" value="InterPro"/>
</dbReference>
<dbReference type="Proteomes" id="UP000638981">
    <property type="component" value="Unassembled WGS sequence"/>
</dbReference>
<dbReference type="InterPro" id="IPR036995">
    <property type="entry name" value="MPG_sf"/>
</dbReference>
<keyword evidence="4 5" id="KW-0234">DNA repair</keyword>
<comment type="similarity">
    <text evidence="1 5">Belongs to the DNA glycosylase MPG family.</text>
</comment>
<dbReference type="GO" id="GO:0006284">
    <property type="term" value="P:base-excision repair"/>
    <property type="evidence" value="ECO:0007669"/>
    <property type="project" value="InterPro"/>
</dbReference>
<dbReference type="HAMAP" id="MF_00527">
    <property type="entry name" value="3MGH"/>
    <property type="match status" value="1"/>
</dbReference>
<dbReference type="EMBL" id="BMYJ01000005">
    <property type="protein sequence ID" value="GHC55309.1"/>
    <property type="molecule type" value="Genomic_DNA"/>
</dbReference>
<dbReference type="AlphaFoldDB" id="A0A918TNA9"/>
<evidence type="ECO:0000256" key="2">
    <source>
        <dbReference type="ARBA" id="ARBA00022763"/>
    </source>
</evidence>
<evidence type="ECO:0000256" key="1">
    <source>
        <dbReference type="ARBA" id="ARBA00009232"/>
    </source>
</evidence>
<dbReference type="NCBIfam" id="TIGR00567">
    <property type="entry name" value="3mg"/>
    <property type="match status" value="1"/>
</dbReference>
<reference evidence="6" key="1">
    <citation type="journal article" date="2014" name="Int. J. Syst. Evol. Microbiol.">
        <title>Complete genome sequence of Corynebacterium casei LMG S-19264T (=DSM 44701T), isolated from a smear-ripened cheese.</title>
        <authorList>
            <consortium name="US DOE Joint Genome Institute (JGI-PGF)"/>
            <person name="Walter F."/>
            <person name="Albersmeier A."/>
            <person name="Kalinowski J."/>
            <person name="Ruckert C."/>
        </authorList>
    </citation>
    <scope>NUCLEOTIDE SEQUENCE</scope>
    <source>
        <strain evidence="6">KCTC 23310</strain>
    </source>
</reference>
<evidence type="ECO:0000256" key="5">
    <source>
        <dbReference type="HAMAP-Rule" id="MF_00527"/>
    </source>
</evidence>
<comment type="caution">
    <text evidence="6">The sequence shown here is derived from an EMBL/GenBank/DDBJ whole genome shotgun (WGS) entry which is preliminary data.</text>
</comment>
<keyword evidence="3 5" id="KW-0378">Hydrolase</keyword>
<accession>A0A918TNA9</accession>
<dbReference type="PANTHER" id="PTHR10429">
    <property type="entry name" value="DNA-3-METHYLADENINE GLYCOSYLASE"/>
    <property type="match status" value="1"/>
</dbReference>
<dbReference type="PANTHER" id="PTHR10429:SF0">
    <property type="entry name" value="DNA-3-METHYLADENINE GLYCOSYLASE"/>
    <property type="match status" value="1"/>
</dbReference>
<dbReference type="RefSeq" id="WP_189411305.1">
    <property type="nucleotide sequence ID" value="NZ_BMYJ01000005.1"/>
</dbReference>
<proteinExistence type="inferred from homology"/>
<dbReference type="InterPro" id="IPR003180">
    <property type="entry name" value="MPG"/>
</dbReference>
<reference evidence="6" key="2">
    <citation type="submission" date="2020-09" db="EMBL/GenBank/DDBJ databases">
        <authorList>
            <person name="Sun Q."/>
            <person name="Kim S."/>
        </authorList>
    </citation>
    <scope>NUCLEOTIDE SEQUENCE</scope>
    <source>
        <strain evidence="6">KCTC 23310</strain>
    </source>
</reference>
<dbReference type="InterPro" id="IPR011034">
    <property type="entry name" value="Formyl_transferase-like_C_sf"/>
</dbReference>
<dbReference type="EC" id="3.2.2.-" evidence="5"/>
<keyword evidence="2 5" id="KW-0227">DNA damage</keyword>
<name>A0A918TNA9_9RHOB</name>
<dbReference type="SUPFAM" id="SSF50486">
    <property type="entry name" value="FMT C-terminal domain-like"/>
    <property type="match status" value="1"/>
</dbReference>
<dbReference type="CDD" id="cd00540">
    <property type="entry name" value="AAG"/>
    <property type="match status" value="1"/>
</dbReference>
<sequence length="184" mass="19723">MFPPFDPDLDVVTLARALIGARLLVRGAGGLIIETEAYALDDPASHSFRGLTPRNATMFGPAGHAYVYRSYGIHLCLNVVGRRGEAVLIRALAPDAGLEQMQARRGQGPLCAGPGRLAQALGIEPDDDGKAFDGRELQLIPFADTGPALWRGPRIGISQAQERPWRFGLAGAKGLSRPFPRQQG</sequence>